<evidence type="ECO:0000313" key="1">
    <source>
        <dbReference type="EMBL" id="MBP2318076.1"/>
    </source>
</evidence>
<reference evidence="1 2" key="1">
    <citation type="submission" date="2021-03" db="EMBL/GenBank/DDBJ databases">
        <title>Sequencing the genomes of 1000 actinobacteria strains.</title>
        <authorList>
            <person name="Klenk H.-P."/>
        </authorList>
    </citation>
    <scope>NUCLEOTIDE SEQUENCE [LARGE SCALE GENOMIC DNA]</scope>
    <source>
        <strain evidence="1 2">DSM 12544</strain>
    </source>
</reference>
<dbReference type="Gene3D" id="2.30.40.10">
    <property type="entry name" value="Urease, subunit C, domain 1"/>
    <property type="match status" value="1"/>
</dbReference>
<dbReference type="Proteomes" id="UP001519331">
    <property type="component" value="Unassembled WGS sequence"/>
</dbReference>
<evidence type="ECO:0008006" key="3">
    <source>
        <dbReference type="Google" id="ProtNLM"/>
    </source>
</evidence>
<proteinExistence type="predicted"/>
<comment type="caution">
    <text evidence="1">The sequence shown here is derived from an EMBL/GenBank/DDBJ whole genome shotgun (WGS) entry which is preliminary data.</text>
</comment>
<name>A0ABS4T0U9_9MICC</name>
<organism evidence="1 2">
    <name type="scientific">Nesterenkonia lacusekhoensis</name>
    <dbReference type="NCBI Taxonomy" id="150832"/>
    <lineage>
        <taxon>Bacteria</taxon>
        <taxon>Bacillati</taxon>
        <taxon>Actinomycetota</taxon>
        <taxon>Actinomycetes</taxon>
        <taxon>Micrococcales</taxon>
        <taxon>Micrococcaceae</taxon>
        <taxon>Nesterenkonia</taxon>
    </lineage>
</organism>
<dbReference type="EMBL" id="JAGINX010000001">
    <property type="protein sequence ID" value="MBP2318076.1"/>
    <property type="molecule type" value="Genomic_DNA"/>
</dbReference>
<accession>A0ABS4T0U9</accession>
<evidence type="ECO:0000313" key="2">
    <source>
        <dbReference type="Proteomes" id="UP001519331"/>
    </source>
</evidence>
<dbReference type="RefSeq" id="WP_210048403.1">
    <property type="nucleotide sequence ID" value="NZ_JAGINX010000001.1"/>
</dbReference>
<keyword evidence="2" id="KW-1185">Reference proteome</keyword>
<sequence>MTTESTSATRAPRLLINGTVHSTTEPYAESLLVKDGLVAWVGDEDTARRGTEDTVEVQDLDRALVAPAFIGWVDSPVLDGPEPADSRPALDQALTLGYGAVRLDLRISRERFLGLRINTAEGEQSFDRYDAPGVVEQLLQQVLTEAREHPLPVFPHLHVTDMGGLDLEDPRSSSFLTEVVQMMRVLDEAAGAPLALAVSTEDLFAGRSTDQAEEILLEIRRTASGAQRQLIIDGADDAGAAAAGDRAAALVDAVVSSHERLRREKMTPSPATPTVLSGFDTSDRHLWERLLNTGVHVIFRAPGHLATALSVGLPSSAAPEQGRNPWELISQHVHHDADPVSVRAGFNAQVRGAYRSLAGGAAGGAAGGQLNPGAPATYAVWEVDSLAVQTPDSRTAAWSTDARARTPLLPYLDGESFPELVHTVIDGAILFSRDAE</sequence>
<dbReference type="InterPro" id="IPR011059">
    <property type="entry name" value="Metal-dep_hydrolase_composite"/>
</dbReference>
<protein>
    <recommendedName>
        <fullName evidence="3">Amidohydrolase 3 domain-containing protein</fullName>
    </recommendedName>
</protein>
<dbReference type="SUPFAM" id="SSF51338">
    <property type="entry name" value="Composite domain of metallo-dependent hydrolases"/>
    <property type="match status" value="1"/>
</dbReference>
<gene>
    <name evidence="1" type="ORF">JOF45_001095</name>
</gene>